<organism evidence="2 3">
    <name type="scientific">Macrolepiota fuliginosa MF-IS2</name>
    <dbReference type="NCBI Taxonomy" id="1400762"/>
    <lineage>
        <taxon>Eukaryota</taxon>
        <taxon>Fungi</taxon>
        <taxon>Dikarya</taxon>
        <taxon>Basidiomycota</taxon>
        <taxon>Agaricomycotina</taxon>
        <taxon>Agaricomycetes</taxon>
        <taxon>Agaricomycetidae</taxon>
        <taxon>Agaricales</taxon>
        <taxon>Agaricineae</taxon>
        <taxon>Agaricaceae</taxon>
        <taxon>Macrolepiota</taxon>
    </lineage>
</organism>
<dbReference type="GO" id="GO:0060628">
    <property type="term" value="P:regulation of ER to Golgi vesicle-mediated transport"/>
    <property type="evidence" value="ECO:0007669"/>
    <property type="project" value="TreeGrafter"/>
</dbReference>
<accession>A0A9P5XR42</accession>
<evidence type="ECO:0000313" key="2">
    <source>
        <dbReference type="EMBL" id="KAF9455022.1"/>
    </source>
</evidence>
<keyword evidence="1" id="KW-0175">Coiled coil</keyword>
<name>A0A9P5XR42_9AGAR</name>
<dbReference type="GO" id="GO:0070939">
    <property type="term" value="C:Dsl1/NZR complex"/>
    <property type="evidence" value="ECO:0007669"/>
    <property type="project" value="InterPro"/>
</dbReference>
<dbReference type="PROSITE" id="PS51386">
    <property type="entry name" value="RINT1_TIP20"/>
    <property type="match status" value="1"/>
</dbReference>
<evidence type="ECO:0000256" key="1">
    <source>
        <dbReference type="SAM" id="Coils"/>
    </source>
</evidence>
<feature type="coiled-coil region" evidence="1">
    <location>
        <begin position="36"/>
        <end position="63"/>
    </location>
</feature>
<dbReference type="Gene3D" id="1.20.58.1420">
    <property type="entry name" value="Dsl1p vesicle tethering complex, Tip20p subunit, domain B"/>
    <property type="match status" value="1"/>
</dbReference>
<dbReference type="Proteomes" id="UP000807342">
    <property type="component" value="Unassembled WGS sequence"/>
</dbReference>
<dbReference type="InterPro" id="IPR042044">
    <property type="entry name" value="EXOC6PINT-1/Sec15/Tip20_C_dom2"/>
</dbReference>
<dbReference type="GO" id="GO:0006890">
    <property type="term" value="P:retrograde vesicle-mediated transport, Golgi to endoplasmic reticulum"/>
    <property type="evidence" value="ECO:0007669"/>
    <property type="project" value="InterPro"/>
</dbReference>
<dbReference type="InterPro" id="IPR042042">
    <property type="entry name" value="Tip20p_domB"/>
</dbReference>
<evidence type="ECO:0008006" key="4">
    <source>
        <dbReference type="Google" id="ProtNLM"/>
    </source>
</evidence>
<dbReference type="PANTHER" id="PTHR13520">
    <property type="entry name" value="RAD50-INTERACTING PROTEIN 1 RINT-1"/>
    <property type="match status" value="1"/>
</dbReference>
<sequence>MSVQQIKSLLTVPDWQASNESATQCLNESIPNLKSLDQLDTLLQLAQIRHEDLQGQLSSSNEQIRTLILDTRNSAKEHLTTSKELSLLRHSLVDELSELSNELVSVLYDENRQPTLLEDIETLHRNLKELESVKGYVQVIHHGLELSESAVAQVKATTSISASSITIFQDLEKFVGKVANSCADIEDGSGQQKLHVVDFLEKVRDRTWMDIKGALSNSLAAAAEKLGWPMGVNYATAAADDKRAFEDAFMNLLKLQTIGKTIGAEIGGPDNTEKNGLYPLQALVIPVSLRFKYHFEGTRQTNRLDKPEWYFTHVLNVAHEHRQFMELVIQPLLHNSEYTQVHAWREFALLLLPLLSRKLRKTIPALLQTPSVLAHTIYQALSFDASFTEEGFQLQGTSVAALDDEDVKWDGISNVVLGNQHWFQAWIAGEQKFVEDQYHEIIGAADAWGISDDTEGGSQTTALKSTNSARRIKALFEQVTDRYSPLPDPSQRIHFLISIQLPVLDSYLSRITSSLDAFETLSLAFVRAVPGALSLGGKGEGTVNVNTENLTSGVEGIQRLCKALLSAAHVELALESWAEDLFFLELWSDIHHNPALRSRVEANPLLPQPGPPDTEVPADTIFEVFINKYTGVVIRAENMIVQQVTNEVETRLKAHFASSSPANSDTNAPEPPIISHTLLAPLTLLSAYLSFLLTALSQTSFTALYRRIATHLAEHIFHRQILFRGTFDHSEGRRILAECEFCIEACQDAISGGLPGGRGRVEAPWGKLLQAGRLVALEGDVWEKVVDCTFGVRSDEEWEDIIRSTTGYSELSREVVGRILQRREDCLA</sequence>
<dbReference type="GO" id="GO:0006888">
    <property type="term" value="P:endoplasmic reticulum to Golgi vesicle-mediated transport"/>
    <property type="evidence" value="ECO:0007669"/>
    <property type="project" value="InterPro"/>
</dbReference>
<proteinExistence type="predicted"/>
<evidence type="ECO:0000313" key="3">
    <source>
        <dbReference type="Proteomes" id="UP000807342"/>
    </source>
</evidence>
<dbReference type="PANTHER" id="PTHR13520:SF0">
    <property type="entry name" value="RAD50-INTERACTING PROTEIN 1"/>
    <property type="match status" value="1"/>
</dbReference>
<protein>
    <recommendedName>
        <fullName evidence="4">RINT-1 family protein</fullName>
    </recommendedName>
</protein>
<keyword evidence="3" id="KW-1185">Reference proteome</keyword>
<dbReference type="Pfam" id="PF04437">
    <property type="entry name" value="RINT1_TIP1"/>
    <property type="match status" value="1"/>
</dbReference>
<dbReference type="EMBL" id="MU151051">
    <property type="protein sequence ID" value="KAF9455022.1"/>
    <property type="molecule type" value="Genomic_DNA"/>
</dbReference>
<gene>
    <name evidence="2" type="ORF">P691DRAFT_716139</name>
</gene>
<dbReference type="Gene3D" id="1.20.58.670">
    <property type="entry name" value="Dsl1p vesicle tethering complex, Tip20p subunit, domain D"/>
    <property type="match status" value="1"/>
</dbReference>
<reference evidence="2" key="1">
    <citation type="submission" date="2020-11" db="EMBL/GenBank/DDBJ databases">
        <authorList>
            <consortium name="DOE Joint Genome Institute"/>
            <person name="Ahrendt S."/>
            <person name="Riley R."/>
            <person name="Andreopoulos W."/>
            <person name="Labutti K."/>
            <person name="Pangilinan J."/>
            <person name="Ruiz-Duenas F.J."/>
            <person name="Barrasa J.M."/>
            <person name="Sanchez-Garcia M."/>
            <person name="Camarero S."/>
            <person name="Miyauchi S."/>
            <person name="Serrano A."/>
            <person name="Linde D."/>
            <person name="Babiker R."/>
            <person name="Drula E."/>
            <person name="Ayuso-Fernandez I."/>
            <person name="Pacheco R."/>
            <person name="Padilla G."/>
            <person name="Ferreira P."/>
            <person name="Barriuso J."/>
            <person name="Kellner H."/>
            <person name="Castanera R."/>
            <person name="Alfaro M."/>
            <person name="Ramirez L."/>
            <person name="Pisabarro A.G."/>
            <person name="Kuo A."/>
            <person name="Tritt A."/>
            <person name="Lipzen A."/>
            <person name="He G."/>
            <person name="Yan M."/>
            <person name="Ng V."/>
            <person name="Cullen D."/>
            <person name="Martin F."/>
            <person name="Rosso M.-N."/>
            <person name="Henrissat B."/>
            <person name="Hibbett D."/>
            <person name="Martinez A.T."/>
            <person name="Grigoriev I.V."/>
        </authorList>
    </citation>
    <scope>NUCLEOTIDE SEQUENCE</scope>
    <source>
        <strain evidence="2">MF-IS2</strain>
    </source>
</reference>
<dbReference type="InterPro" id="IPR007528">
    <property type="entry name" value="RINT1_Tip20"/>
</dbReference>
<dbReference type="OrthoDB" id="407410at2759"/>
<comment type="caution">
    <text evidence="2">The sequence shown here is derived from an EMBL/GenBank/DDBJ whole genome shotgun (WGS) entry which is preliminary data.</text>
</comment>
<dbReference type="AlphaFoldDB" id="A0A9P5XR42"/>